<comment type="caution">
    <text evidence="1">The sequence shown here is derived from an EMBL/GenBank/DDBJ whole genome shotgun (WGS) entry which is preliminary data.</text>
</comment>
<sequence length="193" mass="20922">GSRTAATWIKSKFQDYGATCEYMEFLDGFAPNVICKYAAQQPEVLDVQRNNGTSPRIIISAHYDSRGSFGSTRAPGADDDGSGVVQLLAIARAIQKRAVKFNTDVELVTFAGEEQGLLGKKLYEEGADIVLMIQADMLAYHSADEPMQLGLPEWIGSPVAAALLSNISSIYVPDLTVGTTSACCSDHQSFWQY</sequence>
<dbReference type="Proteomes" id="UP000789525">
    <property type="component" value="Unassembled WGS sequence"/>
</dbReference>
<evidence type="ECO:0000313" key="1">
    <source>
        <dbReference type="EMBL" id="CAG8741276.1"/>
    </source>
</evidence>
<reference evidence="1" key="1">
    <citation type="submission" date="2021-06" db="EMBL/GenBank/DDBJ databases">
        <authorList>
            <person name="Kallberg Y."/>
            <person name="Tangrot J."/>
            <person name="Rosling A."/>
        </authorList>
    </citation>
    <scope>NUCLEOTIDE SEQUENCE</scope>
    <source>
        <strain evidence="1">CL356</strain>
    </source>
</reference>
<proteinExistence type="predicted"/>
<accession>A0ACA9Q8Q9</accession>
<evidence type="ECO:0000313" key="2">
    <source>
        <dbReference type="Proteomes" id="UP000789525"/>
    </source>
</evidence>
<dbReference type="EMBL" id="CAJVPT010048041">
    <property type="protein sequence ID" value="CAG8741276.1"/>
    <property type="molecule type" value="Genomic_DNA"/>
</dbReference>
<keyword evidence="2" id="KW-1185">Reference proteome</keyword>
<feature type="non-terminal residue" evidence="1">
    <location>
        <position position="193"/>
    </location>
</feature>
<feature type="non-terminal residue" evidence="1">
    <location>
        <position position="1"/>
    </location>
</feature>
<protein>
    <submittedName>
        <fullName evidence="1">9991_t:CDS:1</fullName>
    </submittedName>
</protein>
<organism evidence="1 2">
    <name type="scientific">Acaulospora colombiana</name>
    <dbReference type="NCBI Taxonomy" id="27376"/>
    <lineage>
        <taxon>Eukaryota</taxon>
        <taxon>Fungi</taxon>
        <taxon>Fungi incertae sedis</taxon>
        <taxon>Mucoromycota</taxon>
        <taxon>Glomeromycotina</taxon>
        <taxon>Glomeromycetes</taxon>
        <taxon>Diversisporales</taxon>
        <taxon>Acaulosporaceae</taxon>
        <taxon>Acaulospora</taxon>
    </lineage>
</organism>
<name>A0ACA9Q8Q9_9GLOM</name>
<gene>
    <name evidence="1" type="ORF">ACOLOM_LOCUS12188</name>
</gene>